<dbReference type="InterPro" id="IPR030191">
    <property type="entry name" value="CodB"/>
</dbReference>
<evidence type="ECO:0000256" key="4">
    <source>
        <dbReference type="ARBA" id="ARBA00022989"/>
    </source>
</evidence>
<feature type="compositionally biased region" description="Basic and acidic residues" evidence="6">
    <location>
        <begin position="7"/>
        <end position="16"/>
    </location>
</feature>
<evidence type="ECO:0000256" key="7">
    <source>
        <dbReference type="SAM" id="Phobius"/>
    </source>
</evidence>
<reference evidence="9" key="1">
    <citation type="submission" date="2017-08" db="EMBL/GenBank/DDBJ databases">
        <authorList>
            <person name="Varghese N."/>
            <person name="Submissions S."/>
        </authorList>
    </citation>
    <scope>NUCLEOTIDE SEQUENCE [LARGE SCALE GENOMIC DNA]</scope>
    <source>
        <strain evidence="9">JC23</strain>
    </source>
</reference>
<feature type="transmembrane region" description="Helical" evidence="7">
    <location>
        <begin position="343"/>
        <end position="361"/>
    </location>
</feature>
<dbReference type="PANTHER" id="PTHR30569:SF0">
    <property type="entry name" value="CYTOSINE PERMEASE"/>
    <property type="match status" value="1"/>
</dbReference>
<keyword evidence="5 7" id="KW-0472">Membrane</keyword>
<dbReference type="Pfam" id="PF02133">
    <property type="entry name" value="Transp_cyt_pur"/>
    <property type="match status" value="1"/>
</dbReference>
<evidence type="ECO:0000256" key="6">
    <source>
        <dbReference type="SAM" id="MobiDB-lite"/>
    </source>
</evidence>
<feature type="transmembrane region" description="Helical" evidence="7">
    <location>
        <begin position="367"/>
        <end position="389"/>
    </location>
</feature>
<feature type="transmembrane region" description="Helical" evidence="7">
    <location>
        <begin position="294"/>
        <end position="313"/>
    </location>
</feature>
<sequence>MLLNNGARRETDRKDGSMSLDHTAGLKEKSADDYSFSQVPVEKRNMGWFSVTNITFGIATAIFYFQTGSVMALQFGAANAIISAIYAIIIAGLLGTVIAYLSAKSGMNVNLMSRQGFGYIGASLTSLIYASNFIMYCAFEGMILVAAVHAYFPSIPVWLLIVVFGAIVIPLNWFGIKQLDKLQKWSLPIFFIFLILTIIFAAKTPSGFNGSFWTYLPDGVQVGGTALLLCIGMQHGIMGLTALIASDYARYLKPKDIKFGSIMIGFIPQVFCFGVMGLLGIWFGVRLGESNPGVYIVTLLGLGGVVFTMLTQLRINVTNIYSASLSLSNFFENVFRFKPDRRFWVVVSGILSIALMLGGILDHLSAAMTFQGVLLMAWAAILVTDALVVKKLLKIGPKEYEARQSKLYKWNPVGVVPLVISSVLGTIAGLGFMGTFLQNTATFFAAVLASILTVVIAVITKGKYYSKNELEERSIKLKAEKVKKDSRSFREITNE</sequence>
<keyword evidence="3 7" id="KW-0812">Transmembrane</keyword>
<keyword evidence="4 7" id="KW-1133">Transmembrane helix</keyword>
<comment type="similarity">
    <text evidence="2">Belongs to the purine-cytosine permease (2.A.39) family.</text>
</comment>
<feature type="transmembrane region" description="Helical" evidence="7">
    <location>
        <begin position="410"/>
        <end position="434"/>
    </location>
</feature>
<dbReference type="AlphaFoldDB" id="A0A285UDI1"/>
<evidence type="ECO:0000256" key="2">
    <source>
        <dbReference type="ARBA" id="ARBA00008974"/>
    </source>
</evidence>
<feature type="transmembrane region" description="Helical" evidence="7">
    <location>
        <begin position="77"/>
        <end position="103"/>
    </location>
</feature>
<dbReference type="GO" id="GO:0015209">
    <property type="term" value="F:cytosine transmembrane transporter activity"/>
    <property type="evidence" value="ECO:0007669"/>
    <property type="project" value="InterPro"/>
</dbReference>
<feature type="transmembrane region" description="Helical" evidence="7">
    <location>
        <begin position="440"/>
        <end position="459"/>
    </location>
</feature>
<proteinExistence type="inferred from homology"/>
<keyword evidence="9" id="KW-1185">Reference proteome</keyword>
<dbReference type="GO" id="GO:0005886">
    <property type="term" value="C:plasma membrane"/>
    <property type="evidence" value="ECO:0007669"/>
    <property type="project" value="TreeGrafter"/>
</dbReference>
<evidence type="ECO:0000256" key="5">
    <source>
        <dbReference type="ARBA" id="ARBA00023136"/>
    </source>
</evidence>
<gene>
    <name evidence="8" type="ORF">SAMN05877842_106173</name>
</gene>
<evidence type="ECO:0000313" key="8">
    <source>
        <dbReference type="EMBL" id="SOC39892.1"/>
    </source>
</evidence>
<dbReference type="InterPro" id="IPR001248">
    <property type="entry name" value="Pur-cyt_permease"/>
</dbReference>
<protein>
    <submittedName>
        <fullName evidence="8">Purine-cytosine permease-like protein</fullName>
    </submittedName>
</protein>
<name>A0A285UDI1_9BACL</name>
<dbReference type="Gene3D" id="1.10.4160.10">
    <property type="entry name" value="Hydantoin permease"/>
    <property type="match status" value="1"/>
</dbReference>
<feature type="transmembrane region" description="Helical" evidence="7">
    <location>
        <begin position="185"/>
        <end position="202"/>
    </location>
</feature>
<feature type="transmembrane region" description="Helical" evidence="7">
    <location>
        <begin position="257"/>
        <end position="282"/>
    </location>
</feature>
<evidence type="ECO:0000256" key="1">
    <source>
        <dbReference type="ARBA" id="ARBA00004141"/>
    </source>
</evidence>
<feature type="transmembrane region" description="Helical" evidence="7">
    <location>
        <begin position="124"/>
        <end position="149"/>
    </location>
</feature>
<feature type="transmembrane region" description="Helical" evidence="7">
    <location>
        <begin position="155"/>
        <end position="173"/>
    </location>
</feature>
<dbReference type="PANTHER" id="PTHR30569">
    <property type="entry name" value="CYTOSINE TRANSPORTER CODB"/>
    <property type="match status" value="1"/>
</dbReference>
<dbReference type="Proteomes" id="UP000219252">
    <property type="component" value="Unassembled WGS sequence"/>
</dbReference>
<evidence type="ECO:0000313" key="9">
    <source>
        <dbReference type="Proteomes" id="UP000219252"/>
    </source>
</evidence>
<feature type="transmembrane region" description="Helical" evidence="7">
    <location>
        <begin position="222"/>
        <end position="245"/>
    </location>
</feature>
<accession>A0A285UDI1</accession>
<evidence type="ECO:0000256" key="3">
    <source>
        <dbReference type="ARBA" id="ARBA00022692"/>
    </source>
</evidence>
<comment type="subcellular location">
    <subcellularLocation>
        <location evidence="1">Membrane</location>
        <topology evidence="1">Multi-pass membrane protein</topology>
    </subcellularLocation>
</comment>
<feature type="transmembrane region" description="Helical" evidence="7">
    <location>
        <begin position="46"/>
        <end position="65"/>
    </location>
</feature>
<organism evidence="8 9">
    <name type="scientific">Ureibacillus acetophenoni</name>
    <dbReference type="NCBI Taxonomy" id="614649"/>
    <lineage>
        <taxon>Bacteria</taxon>
        <taxon>Bacillati</taxon>
        <taxon>Bacillota</taxon>
        <taxon>Bacilli</taxon>
        <taxon>Bacillales</taxon>
        <taxon>Caryophanaceae</taxon>
        <taxon>Ureibacillus</taxon>
    </lineage>
</organism>
<dbReference type="EMBL" id="OBQC01000006">
    <property type="protein sequence ID" value="SOC39892.1"/>
    <property type="molecule type" value="Genomic_DNA"/>
</dbReference>
<feature type="region of interest" description="Disordered" evidence="6">
    <location>
        <begin position="1"/>
        <end position="20"/>
    </location>
</feature>